<evidence type="ECO:0000256" key="14">
    <source>
        <dbReference type="ARBA" id="ARBA00044632"/>
    </source>
</evidence>
<feature type="binding site" evidence="15">
    <location>
        <position position="93"/>
    </location>
    <ligand>
        <name>DNA</name>
        <dbReference type="ChEBI" id="CHEBI:16991"/>
    </ligand>
</feature>
<dbReference type="EC" id="4.2.99.18" evidence="15"/>
<dbReference type="NCBIfam" id="NF002211">
    <property type="entry name" value="PRK01103.1"/>
    <property type="match status" value="1"/>
</dbReference>
<dbReference type="Pfam" id="PF01149">
    <property type="entry name" value="Fapy_DNA_glyco"/>
    <property type="match status" value="1"/>
</dbReference>
<dbReference type="SMART" id="SM00898">
    <property type="entry name" value="Fapy_DNA_glyco"/>
    <property type="match status" value="1"/>
</dbReference>
<evidence type="ECO:0000259" key="16">
    <source>
        <dbReference type="PROSITE" id="PS51066"/>
    </source>
</evidence>
<dbReference type="InterPro" id="IPR015886">
    <property type="entry name" value="H2TH_FPG"/>
</dbReference>
<keyword evidence="11 15" id="KW-0456">Lyase</keyword>
<dbReference type="Pfam" id="PF06831">
    <property type="entry name" value="H2TH"/>
    <property type="match status" value="1"/>
</dbReference>
<dbReference type="EMBL" id="MTLA01000128">
    <property type="protein sequence ID" value="OOP68203.1"/>
    <property type="molecule type" value="Genomic_DNA"/>
</dbReference>
<dbReference type="EC" id="3.2.2.23" evidence="15"/>
<dbReference type="InterPro" id="IPR035937">
    <property type="entry name" value="FPG_N"/>
</dbReference>
<comment type="subunit">
    <text evidence="3 15">Monomer.</text>
</comment>
<keyword evidence="5 15" id="KW-0227">DNA damage</keyword>
<dbReference type="GO" id="GO:0008270">
    <property type="term" value="F:zinc ion binding"/>
    <property type="evidence" value="ECO:0007669"/>
    <property type="project" value="UniProtKB-UniRule"/>
</dbReference>
<dbReference type="SUPFAM" id="SSF46946">
    <property type="entry name" value="S13-like H2TH domain"/>
    <property type="match status" value="1"/>
</dbReference>
<keyword evidence="9 15" id="KW-0238">DNA-binding</keyword>
<dbReference type="GO" id="GO:0003684">
    <property type="term" value="F:damaged DNA binding"/>
    <property type="evidence" value="ECO:0007669"/>
    <property type="project" value="InterPro"/>
</dbReference>
<evidence type="ECO:0000256" key="15">
    <source>
        <dbReference type="HAMAP-Rule" id="MF_00103"/>
    </source>
</evidence>
<dbReference type="NCBIfam" id="TIGR00577">
    <property type="entry name" value="fpg"/>
    <property type="match status" value="1"/>
</dbReference>
<gene>
    <name evidence="15" type="primary">mutM</name>
    <name evidence="15" type="synonym">fpg</name>
    <name evidence="18" type="ORF">BWZ43_11675</name>
</gene>
<comment type="catalytic activity">
    <reaction evidence="14 15">
        <text>2'-deoxyribonucleotide-(2'-deoxyribose 5'-phosphate)-2'-deoxyribonucleotide-DNA = a 3'-end 2'-deoxyribonucleotide-(2,3-dehydro-2,3-deoxyribose 5'-phosphate)-DNA + a 5'-end 5'-phospho-2'-deoxyribonucleoside-DNA + H(+)</text>
        <dbReference type="Rhea" id="RHEA:66592"/>
        <dbReference type="Rhea" id="RHEA-COMP:13180"/>
        <dbReference type="Rhea" id="RHEA-COMP:16897"/>
        <dbReference type="Rhea" id="RHEA-COMP:17067"/>
        <dbReference type="ChEBI" id="CHEBI:15378"/>
        <dbReference type="ChEBI" id="CHEBI:136412"/>
        <dbReference type="ChEBI" id="CHEBI:157695"/>
        <dbReference type="ChEBI" id="CHEBI:167181"/>
        <dbReference type="EC" id="4.2.99.18"/>
    </reaction>
</comment>
<feature type="active site" description="Proton donor; for beta-elimination activity" evidence="15">
    <location>
        <position position="60"/>
    </location>
</feature>
<dbReference type="GO" id="GO:0034039">
    <property type="term" value="F:8-oxo-7,8-dihydroguanine DNA N-glycosylase activity"/>
    <property type="evidence" value="ECO:0007669"/>
    <property type="project" value="TreeGrafter"/>
</dbReference>
<protein>
    <recommendedName>
        <fullName evidence="15">Formamidopyrimidine-DNA glycosylase</fullName>
        <shortName evidence="15">Fapy-DNA glycosylase</shortName>
        <ecNumber evidence="15">3.2.2.23</ecNumber>
    </recommendedName>
    <alternativeName>
        <fullName evidence="15">DNA-(apurinic or apyrimidinic site) lyase MutM</fullName>
        <shortName evidence="15">AP lyase MutM</shortName>
        <ecNumber evidence="15">4.2.99.18</ecNumber>
    </alternativeName>
</protein>
<comment type="cofactor">
    <cofactor evidence="15">
        <name>Zn(2+)</name>
        <dbReference type="ChEBI" id="CHEBI:29105"/>
    </cofactor>
    <text evidence="15">Binds 1 zinc ion per subunit.</text>
</comment>
<evidence type="ECO:0000256" key="12">
    <source>
        <dbReference type="ARBA" id="ARBA00023268"/>
    </source>
</evidence>
<reference evidence="18 19" key="1">
    <citation type="submission" date="2017-01" db="EMBL/GenBank/DDBJ databases">
        <title>Draft genome sequence of Bacillus oleronius.</title>
        <authorList>
            <person name="Allam M."/>
        </authorList>
    </citation>
    <scope>NUCLEOTIDE SEQUENCE [LARGE SCALE GENOMIC DNA]</scope>
    <source>
        <strain evidence="18 19">DSM 9356</strain>
    </source>
</reference>
<evidence type="ECO:0000256" key="9">
    <source>
        <dbReference type="ARBA" id="ARBA00023125"/>
    </source>
</evidence>
<organism evidence="18 19">
    <name type="scientific">Heyndrickxia oleronia</name>
    <dbReference type="NCBI Taxonomy" id="38875"/>
    <lineage>
        <taxon>Bacteria</taxon>
        <taxon>Bacillati</taxon>
        <taxon>Bacillota</taxon>
        <taxon>Bacilli</taxon>
        <taxon>Bacillales</taxon>
        <taxon>Bacillaceae</taxon>
        <taxon>Heyndrickxia</taxon>
    </lineage>
</organism>
<dbReference type="SMART" id="SM01232">
    <property type="entry name" value="H2TH"/>
    <property type="match status" value="1"/>
</dbReference>
<dbReference type="Pfam" id="PF06827">
    <property type="entry name" value="zf-FPG_IleRS"/>
    <property type="match status" value="1"/>
</dbReference>
<keyword evidence="10 15" id="KW-0234">DNA repair</keyword>
<comment type="caution">
    <text evidence="18">The sequence shown here is derived from an EMBL/GenBank/DDBJ whole genome shotgun (WGS) entry which is preliminary data.</text>
</comment>
<dbReference type="PROSITE" id="PS51066">
    <property type="entry name" value="ZF_FPG_2"/>
    <property type="match status" value="1"/>
</dbReference>
<keyword evidence="8 15" id="KW-0862">Zinc</keyword>
<evidence type="ECO:0000313" key="19">
    <source>
        <dbReference type="Proteomes" id="UP000189761"/>
    </source>
</evidence>
<evidence type="ECO:0000256" key="4">
    <source>
        <dbReference type="ARBA" id="ARBA00022723"/>
    </source>
</evidence>
<evidence type="ECO:0000256" key="10">
    <source>
        <dbReference type="ARBA" id="ARBA00023204"/>
    </source>
</evidence>
<evidence type="ECO:0000256" key="7">
    <source>
        <dbReference type="ARBA" id="ARBA00022801"/>
    </source>
</evidence>
<dbReference type="PROSITE" id="PS51068">
    <property type="entry name" value="FPG_CAT"/>
    <property type="match status" value="1"/>
</dbReference>
<dbReference type="GO" id="GO:0006284">
    <property type="term" value="P:base-excision repair"/>
    <property type="evidence" value="ECO:0007669"/>
    <property type="project" value="InterPro"/>
</dbReference>
<feature type="active site" description="Schiff-base intermediate with DNA" evidence="15">
    <location>
        <position position="2"/>
    </location>
</feature>
<dbReference type="InterPro" id="IPR020629">
    <property type="entry name" value="FPG_Glyclase"/>
</dbReference>
<sequence length="277" mass="31548">MPELPEVETIRRTLQNLVVGKTIDNVQVHWPKIVKKPVEVEQFKDALIGETITDVNRRGKFLIINLNTYALVSHLRMEGKYGLFNSDEPYDKHTHVIFHFTDGTELRYRDVRKFGTMHLFLKGEENNDLPLSQLGPEPFSSSFTNQYLQGKLKKTERKIKPVLLDQTIVTGLGNIYVDEALFRAKIHPERKANTLNSDELINLHQEIIATLSEAVEKGGSTIRSYVNSQGEIGMFQLQLLAYGRKGEECKRCGTPIEKIVTAGRGTHFCPNCQKNRP</sequence>
<feature type="domain" description="FPG-type" evidence="16">
    <location>
        <begin position="240"/>
        <end position="274"/>
    </location>
</feature>
<keyword evidence="19" id="KW-1185">Reference proteome</keyword>
<dbReference type="FunFam" id="1.10.8.50:FF:000003">
    <property type="entry name" value="Formamidopyrimidine-DNA glycosylase"/>
    <property type="match status" value="1"/>
</dbReference>
<dbReference type="PROSITE" id="PS01242">
    <property type="entry name" value="ZF_FPG_1"/>
    <property type="match status" value="1"/>
</dbReference>
<evidence type="ECO:0000256" key="13">
    <source>
        <dbReference type="ARBA" id="ARBA00023295"/>
    </source>
</evidence>
<evidence type="ECO:0000256" key="6">
    <source>
        <dbReference type="ARBA" id="ARBA00022771"/>
    </source>
</evidence>
<evidence type="ECO:0000256" key="1">
    <source>
        <dbReference type="ARBA" id="ARBA00001668"/>
    </source>
</evidence>
<dbReference type="Proteomes" id="UP000189761">
    <property type="component" value="Unassembled WGS sequence"/>
</dbReference>
<dbReference type="CDD" id="cd08966">
    <property type="entry name" value="EcFpg-like_N"/>
    <property type="match status" value="1"/>
</dbReference>
<evidence type="ECO:0000259" key="17">
    <source>
        <dbReference type="PROSITE" id="PS51068"/>
    </source>
</evidence>
<dbReference type="InterPro" id="IPR000214">
    <property type="entry name" value="Znf_DNA_glyclase/AP_lyase"/>
</dbReference>
<feature type="active site" description="Proton donor" evidence="15">
    <location>
        <position position="3"/>
    </location>
</feature>
<dbReference type="Gene3D" id="3.20.190.10">
    <property type="entry name" value="MutM-like, N-terminal"/>
    <property type="match status" value="1"/>
</dbReference>
<dbReference type="PANTHER" id="PTHR22993:SF9">
    <property type="entry name" value="FORMAMIDOPYRIMIDINE-DNA GLYCOSYLASE"/>
    <property type="match status" value="1"/>
</dbReference>
<evidence type="ECO:0000256" key="11">
    <source>
        <dbReference type="ARBA" id="ARBA00023239"/>
    </source>
</evidence>
<evidence type="ECO:0000256" key="8">
    <source>
        <dbReference type="ARBA" id="ARBA00022833"/>
    </source>
</evidence>
<dbReference type="InterPro" id="IPR015887">
    <property type="entry name" value="DNA_glyclase_Znf_dom_DNA_BS"/>
</dbReference>
<dbReference type="AlphaFoldDB" id="A0A8E2IB58"/>
<keyword evidence="7 15" id="KW-0378">Hydrolase</keyword>
<keyword evidence="4 15" id="KW-0479">Metal-binding</keyword>
<dbReference type="Gene3D" id="1.10.8.50">
    <property type="match status" value="1"/>
</dbReference>
<keyword evidence="13 15" id="KW-0326">Glycosidase</keyword>
<dbReference type="InterPro" id="IPR010663">
    <property type="entry name" value="Znf_FPG/IleRS"/>
</dbReference>
<dbReference type="RefSeq" id="WP_058006637.1">
    <property type="nucleotide sequence ID" value="NZ_CP065424.1"/>
</dbReference>
<dbReference type="FunFam" id="3.20.190.10:FF:000001">
    <property type="entry name" value="Formamidopyrimidine-DNA glycosylase"/>
    <property type="match status" value="1"/>
</dbReference>
<dbReference type="HAMAP" id="MF_00103">
    <property type="entry name" value="Fapy_DNA_glycosyl"/>
    <property type="match status" value="1"/>
</dbReference>
<accession>A0A8E2IB58</accession>
<dbReference type="SUPFAM" id="SSF57716">
    <property type="entry name" value="Glucocorticoid receptor-like (DNA-binding domain)"/>
    <property type="match status" value="1"/>
</dbReference>
<dbReference type="GO" id="GO:0003690">
    <property type="term" value="F:double-stranded DNA binding"/>
    <property type="evidence" value="ECO:0007669"/>
    <property type="project" value="UniProtKB-ARBA"/>
</dbReference>
<evidence type="ECO:0000256" key="5">
    <source>
        <dbReference type="ARBA" id="ARBA00022763"/>
    </source>
</evidence>
<evidence type="ECO:0000256" key="2">
    <source>
        <dbReference type="ARBA" id="ARBA00009409"/>
    </source>
</evidence>
<name>A0A8E2IB58_9BACI</name>
<feature type="domain" description="Formamidopyrimidine-DNA glycosylase catalytic" evidence="17">
    <location>
        <begin position="2"/>
        <end position="115"/>
    </location>
</feature>
<keyword evidence="6 15" id="KW-0863">Zinc-finger</keyword>
<dbReference type="PANTHER" id="PTHR22993">
    <property type="entry name" value="FORMAMIDOPYRIMIDINE-DNA GLYCOSYLASE"/>
    <property type="match status" value="1"/>
</dbReference>
<proteinExistence type="inferred from homology"/>
<dbReference type="SUPFAM" id="SSF81624">
    <property type="entry name" value="N-terminal domain of MutM-like DNA repair proteins"/>
    <property type="match status" value="1"/>
</dbReference>
<dbReference type="InterPro" id="IPR010979">
    <property type="entry name" value="Ribosomal_uS13-like_H2TH"/>
</dbReference>
<comment type="catalytic activity">
    <reaction evidence="1 15">
        <text>Hydrolysis of DNA containing ring-opened 7-methylguanine residues, releasing 2,6-diamino-4-hydroxy-5-(N-methyl)formamidopyrimidine.</text>
        <dbReference type="EC" id="3.2.2.23"/>
    </reaction>
</comment>
<dbReference type="GO" id="GO:0140078">
    <property type="term" value="F:class I DNA-(apurinic or apyrimidinic site) endonuclease activity"/>
    <property type="evidence" value="ECO:0007669"/>
    <property type="project" value="UniProtKB-EC"/>
</dbReference>
<keyword evidence="12 15" id="KW-0511">Multifunctional enzyme</keyword>
<evidence type="ECO:0000313" key="18">
    <source>
        <dbReference type="EMBL" id="OOP68203.1"/>
    </source>
</evidence>
<feature type="binding site" evidence="15">
    <location>
        <position position="112"/>
    </location>
    <ligand>
        <name>DNA</name>
        <dbReference type="ChEBI" id="CHEBI:16991"/>
    </ligand>
</feature>
<comment type="caution">
    <text evidence="15">Lacks conserved residue(s) required for the propagation of feature annotation.</text>
</comment>
<dbReference type="InterPro" id="IPR012319">
    <property type="entry name" value="FPG_cat"/>
</dbReference>
<comment type="similarity">
    <text evidence="2 15">Belongs to the FPG family.</text>
</comment>
<feature type="active site" description="Proton donor; for delta-elimination activity" evidence="15">
    <location>
        <position position="264"/>
    </location>
</feature>
<evidence type="ECO:0000256" key="3">
    <source>
        <dbReference type="ARBA" id="ARBA00011245"/>
    </source>
</evidence>
<comment type="function">
    <text evidence="15">Involved in base excision repair of DNA damaged by oxidation or by mutagenic agents. Acts as DNA glycosylase that recognizes and removes damaged bases. Has a preference for oxidized purines, such as 7,8-dihydro-8-oxoguanine (8-oxoG). Has AP (apurinic/apyrimidinic) lyase activity and introduces nicks in the DNA strand. Cleaves the DNA backbone by beta-delta elimination to generate a single-strand break at the site of the removed base with both 3'- and 5'-phosphates.</text>
</comment>